<name>A0A0D5LQ46_MAREN</name>
<reference evidence="6 7" key="1">
    <citation type="journal article" date="2015" name="Genome Announc.">
        <title>Complete genome sequence of Martelella endophytica YC6887, which has antifungal activity associated with a halophyte.</title>
        <authorList>
            <person name="Khan A."/>
            <person name="Khan H."/>
            <person name="Chung E.J."/>
            <person name="Hossain M.T."/>
            <person name="Chung Y.R."/>
        </authorList>
    </citation>
    <scope>NUCLEOTIDE SEQUENCE [LARGE SCALE GENOMIC DNA]</scope>
    <source>
        <strain evidence="6">YC6887</strain>
    </source>
</reference>
<dbReference type="SUPFAM" id="SSF53850">
    <property type="entry name" value="Periplasmic binding protein-like II"/>
    <property type="match status" value="1"/>
</dbReference>
<dbReference type="OrthoDB" id="9805950at2"/>
<dbReference type="STRING" id="1486262.TM49_12245"/>
<organism evidence="6 7">
    <name type="scientific">Martelella endophytica</name>
    <dbReference type="NCBI Taxonomy" id="1486262"/>
    <lineage>
        <taxon>Bacteria</taxon>
        <taxon>Pseudomonadati</taxon>
        <taxon>Pseudomonadota</taxon>
        <taxon>Alphaproteobacteria</taxon>
        <taxon>Hyphomicrobiales</taxon>
        <taxon>Aurantimonadaceae</taxon>
        <taxon>Martelella</taxon>
    </lineage>
</organism>
<evidence type="ECO:0000256" key="2">
    <source>
        <dbReference type="ARBA" id="ARBA00022448"/>
    </source>
</evidence>
<evidence type="ECO:0000313" key="6">
    <source>
        <dbReference type="EMBL" id="AJY46266.1"/>
    </source>
</evidence>
<comment type="similarity">
    <text evidence="1">Belongs to the bacterial solute-binding protein 1 family.</text>
</comment>
<evidence type="ECO:0000256" key="5">
    <source>
        <dbReference type="SAM" id="SignalP"/>
    </source>
</evidence>
<keyword evidence="7" id="KW-1185">Reference proteome</keyword>
<evidence type="ECO:0000256" key="4">
    <source>
        <dbReference type="ARBA" id="ARBA00022764"/>
    </source>
</evidence>
<accession>A0A0D5LQ46</accession>
<keyword evidence="3 5" id="KW-0732">Signal</keyword>
<feature type="signal peptide" evidence="5">
    <location>
        <begin position="1"/>
        <end position="21"/>
    </location>
</feature>
<dbReference type="PANTHER" id="PTHR30061:SF50">
    <property type="entry name" value="MALTOSE_MALTODEXTRIN-BINDING PERIPLASMIC PROTEIN"/>
    <property type="match status" value="1"/>
</dbReference>
<proteinExistence type="inferred from homology"/>
<dbReference type="Gene3D" id="3.40.190.10">
    <property type="entry name" value="Periplasmic binding protein-like II"/>
    <property type="match status" value="1"/>
</dbReference>
<sequence>MKLQYAVTTGILALMAGQASASELNVMWYLSSDAEEQVIKDVLATYTEAHPETTFNLQIVPYDGIDNRFAQLASAGSLPDISKTSSMRPFIRPYLTDLAPTLGADFLDQFNQGLAAGAKLGDQIIAAPLDLTAIGMLLNVDAFNEAGIEIPPIDQPWTWDEFLANAKEASEAAGIRYPLVWDVSASRWLTFEFQYGNHIFSEEEPYEVVFDQDKATATLDKFMEIAEGYMPAGLFSGSSSDNPKSLFLNNQAVAWMSGSWQVPSLAADADFTWSAGPTPYGTVQSSMVGGDYVVGFNTSEHADEATAFIEWLTATEEGQTAFNKPLFLIPANLDIPAIDYGDAKVSEALQRFQAELTASPVYAATDQGNPAMQYVWDPIIQSVNQVAAGQMSSADAIAKIRKAAEDALAADAQ</sequence>
<dbReference type="GO" id="GO:1901982">
    <property type="term" value="F:maltose binding"/>
    <property type="evidence" value="ECO:0007669"/>
    <property type="project" value="TreeGrafter"/>
</dbReference>
<dbReference type="PATRIC" id="fig|1486262.3.peg.2534"/>
<dbReference type="GO" id="GO:0055052">
    <property type="term" value="C:ATP-binding cassette (ABC) transporter complex, substrate-binding subunit-containing"/>
    <property type="evidence" value="ECO:0007669"/>
    <property type="project" value="TreeGrafter"/>
</dbReference>
<protein>
    <submittedName>
        <fullName evidence="6">Sugar ABC transporter substrate-binding protein</fullName>
    </submittedName>
</protein>
<dbReference type="RefSeq" id="WP_045681591.1">
    <property type="nucleotide sequence ID" value="NZ_CP010803.1"/>
</dbReference>
<dbReference type="EMBL" id="CP010803">
    <property type="protein sequence ID" value="AJY46266.1"/>
    <property type="molecule type" value="Genomic_DNA"/>
</dbReference>
<feature type="chain" id="PRO_5002295318" evidence="5">
    <location>
        <begin position="22"/>
        <end position="413"/>
    </location>
</feature>
<dbReference type="KEGG" id="mey:TM49_12245"/>
<dbReference type="Proteomes" id="UP000032611">
    <property type="component" value="Chromosome"/>
</dbReference>
<dbReference type="GO" id="GO:0015768">
    <property type="term" value="P:maltose transport"/>
    <property type="evidence" value="ECO:0007669"/>
    <property type="project" value="TreeGrafter"/>
</dbReference>
<keyword evidence="4" id="KW-0574">Periplasm</keyword>
<dbReference type="GO" id="GO:0042956">
    <property type="term" value="P:maltodextrin transmembrane transport"/>
    <property type="evidence" value="ECO:0007669"/>
    <property type="project" value="TreeGrafter"/>
</dbReference>
<evidence type="ECO:0000313" key="7">
    <source>
        <dbReference type="Proteomes" id="UP000032611"/>
    </source>
</evidence>
<dbReference type="AlphaFoldDB" id="A0A0D5LQ46"/>
<gene>
    <name evidence="6" type="ORF">TM49_12245</name>
</gene>
<evidence type="ECO:0000256" key="1">
    <source>
        <dbReference type="ARBA" id="ARBA00008520"/>
    </source>
</evidence>
<keyword evidence="2" id="KW-0813">Transport</keyword>
<dbReference type="PANTHER" id="PTHR30061">
    <property type="entry name" value="MALTOSE-BINDING PERIPLASMIC PROTEIN"/>
    <property type="match status" value="1"/>
</dbReference>
<dbReference type="HOGENOM" id="CLU_031285_10_3_5"/>
<dbReference type="InterPro" id="IPR006059">
    <property type="entry name" value="SBP"/>
</dbReference>
<dbReference type="Pfam" id="PF01547">
    <property type="entry name" value="SBP_bac_1"/>
    <property type="match status" value="1"/>
</dbReference>
<evidence type="ECO:0000256" key="3">
    <source>
        <dbReference type="ARBA" id="ARBA00022729"/>
    </source>
</evidence>